<dbReference type="NCBIfam" id="TIGR04416">
    <property type="entry name" value="group_II_RT_mat"/>
    <property type="match status" value="1"/>
</dbReference>
<evidence type="ECO:0000313" key="4">
    <source>
        <dbReference type="Proteomes" id="UP000295793"/>
    </source>
</evidence>
<keyword evidence="4" id="KW-1185">Reference proteome</keyword>
<dbReference type="InterPro" id="IPR051083">
    <property type="entry name" value="GrpII_Intron_Splice-Mob/Def"/>
</dbReference>
<dbReference type="InterPro" id="IPR000477">
    <property type="entry name" value="RT_dom"/>
</dbReference>
<dbReference type="PANTHER" id="PTHR34047">
    <property type="entry name" value="NUCLEAR INTRON MATURASE 1, MITOCHONDRIAL-RELATED"/>
    <property type="match status" value="1"/>
</dbReference>
<dbReference type="InterPro" id="IPR043502">
    <property type="entry name" value="DNA/RNA_pol_sf"/>
</dbReference>
<keyword evidence="3" id="KW-0548">Nucleotidyltransferase</keyword>
<sequence length="430" mass="50287">MTTKLQAIAFKARTHPRHRFQNLTGLLDRNLLYQSWGQLNKQAAPGIDGITSDDYEQNLPVHIHQLAHDLRTQKYRADAIQRVFIPKANGKQRPLGLPTVKDKVAQQAVSNILQSIWEQDFLPNSYGYRPNKSAHQAVHSLATNLQFQGYGYIVEADIKGFFDNMNHDWLVRMLEQRIDDKALIGLIKQWLKARIRSPEGEFTNPTAGTPQGGVISPVLANIYLHYALDLWFEKKLKPTLKGKAMLIRYADDFVIATQYRGDARRVYGDIPVRLKKFGLQVAPEKTSLQRFSRFHPGRERHFVFLGFEFYWGKDAKGKPHLKRRTARKKLKKTLKAYNVWIKQNRFRKLGDLMPVIRRKLIGFQNYFGLPDNSWSLGKLQFHVIKRLHYWLNRRGGRKRSYNWQAMNDLLIHFKIPRLKVSKRAVMVDWY</sequence>
<dbReference type="Pfam" id="PF00078">
    <property type="entry name" value="RVT_1"/>
    <property type="match status" value="1"/>
</dbReference>
<proteinExistence type="inferred from homology"/>
<evidence type="ECO:0000313" key="3">
    <source>
        <dbReference type="EMBL" id="TCS33551.1"/>
    </source>
</evidence>
<reference evidence="3 4" key="1">
    <citation type="submission" date="2019-03" db="EMBL/GenBank/DDBJ databases">
        <title>Genomic Encyclopedia of Archaeal and Bacterial Type Strains, Phase II (KMG-II): from individual species to whole genera.</title>
        <authorList>
            <person name="Goeker M."/>
        </authorList>
    </citation>
    <scope>NUCLEOTIDE SEQUENCE [LARGE SCALE GENOMIC DNA]</scope>
    <source>
        <strain evidence="3 4">DSM 15388</strain>
    </source>
</reference>
<comment type="similarity">
    <text evidence="1">Belongs to the bacterial reverse transcriptase family.</text>
</comment>
<dbReference type="AlphaFoldDB" id="A0A4V2UI73"/>
<dbReference type="Proteomes" id="UP000295793">
    <property type="component" value="Unassembled WGS sequence"/>
</dbReference>
<dbReference type="GO" id="GO:0003964">
    <property type="term" value="F:RNA-directed DNA polymerase activity"/>
    <property type="evidence" value="ECO:0007669"/>
    <property type="project" value="UniProtKB-KW"/>
</dbReference>
<accession>A0A4V2UI73</accession>
<dbReference type="PROSITE" id="PS50878">
    <property type="entry name" value="RT_POL"/>
    <property type="match status" value="1"/>
</dbReference>
<dbReference type="EMBL" id="SLZR01000051">
    <property type="protein sequence ID" value="TCS33551.1"/>
    <property type="molecule type" value="Genomic_DNA"/>
</dbReference>
<dbReference type="RefSeq" id="WP_132704367.1">
    <property type="nucleotide sequence ID" value="NZ_SLZR01000051.1"/>
</dbReference>
<dbReference type="SUPFAM" id="SSF56672">
    <property type="entry name" value="DNA/RNA polymerases"/>
    <property type="match status" value="1"/>
</dbReference>
<protein>
    <submittedName>
        <fullName evidence="3">Group II intron reverse transcriptase/maturase</fullName>
    </submittedName>
</protein>
<gene>
    <name evidence="3" type="ORF">BCF53_1511</name>
</gene>
<dbReference type="InterPro" id="IPR030931">
    <property type="entry name" value="Group_II_RT_mat"/>
</dbReference>
<dbReference type="OrthoDB" id="9793236at2"/>
<comment type="caution">
    <text evidence="3">The sequence shown here is derived from an EMBL/GenBank/DDBJ whole genome shotgun (WGS) entry which is preliminary data.</text>
</comment>
<dbReference type="CDD" id="cd01651">
    <property type="entry name" value="RT_G2_intron"/>
    <property type="match status" value="1"/>
</dbReference>
<name>A0A4V2UI73_9GAMM</name>
<evidence type="ECO:0000259" key="2">
    <source>
        <dbReference type="PROSITE" id="PS50878"/>
    </source>
</evidence>
<feature type="domain" description="Reverse transcriptase" evidence="2">
    <location>
        <begin position="66"/>
        <end position="309"/>
    </location>
</feature>
<organism evidence="3 4">
    <name type="scientific">Reinekea marinisedimentorum</name>
    <dbReference type="NCBI Taxonomy" id="230495"/>
    <lineage>
        <taxon>Bacteria</taxon>
        <taxon>Pseudomonadati</taxon>
        <taxon>Pseudomonadota</taxon>
        <taxon>Gammaproteobacteria</taxon>
        <taxon>Oceanospirillales</taxon>
        <taxon>Saccharospirillaceae</taxon>
        <taxon>Reinekea</taxon>
    </lineage>
</organism>
<evidence type="ECO:0000256" key="1">
    <source>
        <dbReference type="ARBA" id="ARBA00034120"/>
    </source>
</evidence>
<keyword evidence="3" id="KW-0695">RNA-directed DNA polymerase</keyword>
<dbReference type="PANTHER" id="PTHR34047:SF8">
    <property type="entry name" value="PROTEIN YKFC"/>
    <property type="match status" value="1"/>
</dbReference>
<keyword evidence="3" id="KW-0808">Transferase</keyword>